<evidence type="ECO:0000313" key="2">
    <source>
        <dbReference type="Proteomes" id="UP000192596"/>
    </source>
</evidence>
<dbReference type="Proteomes" id="UP000192596">
    <property type="component" value="Unassembled WGS sequence"/>
</dbReference>
<evidence type="ECO:0000313" key="1">
    <source>
        <dbReference type="EMBL" id="OQO01138.1"/>
    </source>
</evidence>
<name>A0A1V8SQ37_9PEZI</name>
<proteinExistence type="predicted"/>
<sequence>MSTIAQEAKKMAMFLHMKKAAETETEKWMKNKPEDVNEAAVLPSAKVFGTAELLVLILFEVARPWKAPEGSTWAQAQRWSAFTGMRTLLLAQKVDKVWRNTIKESEQLQRLLFLEPAKCEPVSYIDWHLDSLKHYRTPLRSTFDGGQEGGPVYGPEGQILVRKYPAHWGEYRDDAGRHHVFANPLLMHTFDFLKPDGLYSGEHELNLPYTFHHEEASWKKMLISQPPIKTLLVRHEHRVDGAIKGWGLSLVRSRGRDATQPTLAAGLTVGMGGLSTLSNLGSRARDRQWLDGMDQWEQWKGVESLKVIEDVGKAVAEEKLEREKEREKERIDSLSACLAAI</sequence>
<dbReference type="OrthoDB" id="3800738at2759"/>
<dbReference type="EMBL" id="NAJO01000032">
    <property type="protein sequence ID" value="OQO01138.1"/>
    <property type="molecule type" value="Genomic_DNA"/>
</dbReference>
<dbReference type="STRING" id="1507870.A0A1V8SQ37"/>
<organism evidence="1 2">
    <name type="scientific">Cryoendolithus antarcticus</name>
    <dbReference type="NCBI Taxonomy" id="1507870"/>
    <lineage>
        <taxon>Eukaryota</taxon>
        <taxon>Fungi</taxon>
        <taxon>Dikarya</taxon>
        <taxon>Ascomycota</taxon>
        <taxon>Pezizomycotina</taxon>
        <taxon>Dothideomycetes</taxon>
        <taxon>Dothideomycetidae</taxon>
        <taxon>Cladosporiales</taxon>
        <taxon>Cladosporiaceae</taxon>
        <taxon>Cryoendolithus</taxon>
    </lineage>
</organism>
<comment type="caution">
    <text evidence="1">The sequence shown here is derived from an EMBL/GenBank/DDBJ whole genome shotgun (WGS) entry which is preliminary data.</text>
</comment>
<gene>
    <name evidence="1" type="ORF">B0A48_13381</name>
</gene>
<keyword evidence="2" id="KW-1185">Reference proteome</keyword>
<dbReference type="AlphaFoldDB" id="A0A1V8SQ37"/>
<protein>
    <submittedName>
        <fullName evidence="1">Uncharacterized protein</fullName>
    </submittedName>
</protein>
<accession>A0A1V8SQ37</accession>
<dbReference type="InParanoid" id="A0A1V8SQ37"/>
<reference evidence="2" key="1">
    <citation type="submission" date="2017-03" db="EMBL/GenBank/DDBJ databases">
        <title>Genomes of endolithic fungi from Antarctica.</title>
        <authorList>
            <person name="Coleine C."/>
            <person name="Masonjones S."/>
            <person name="Stajich J.E."/>
        </authorList>
    </citation>
    <scope>NUCLEOTIDE SEQUENCE [LARGE SCALE GENOMIC DNA]</scope>
    <source>
        <strain evidence="2">CCFEE 5527</strain>
    </source>
</reference>